<organism evidence="1 2">
    <name type="scientific">Pseudomonas petrae</name>
    <dbReference type="NCBI Taxonomy" id="2912190"/>
    <lineage>
        <taxon>Bacteria</taxon>
        <taxon>Pseudomonadati</taxon>
        <taxon>Pseudomonadota</taxon>
        <taxon>Gammaproteobacteria</taxon>
        <taxon>Pseudomonadales</taxon>
        <taxon>Pseudomonadaceae</taxon>
        <taxon>Pseudomonas</taxon>
    </lineage>
</organism>
<proteinExistence type="predicted"/>
<dbReference type="RefSeq" id="WP_237250663.1">
    <property type="nucleotide sequence ID" value="NZ_JAKJXE010000005.1"/>
</dbReference>
<sequence>MNWDAKLKEITQGKKLRELDKAEAKKLTTPSIKDAANFQIPVGSKLTLILPAFESAYYDTVILILVGDTDSGPYGSGTVVNGQETQVVIQENDFKAGDRVRVLSYLHIENGDVFVKGLESGYYTFT</sequence>
<keyword evidence="2" id="KW-1185">Reference proteome</keyword>
<dbReference type="Proteomes" id="UP001162905">
    <property type="component" value="Unassembled WGS sequence"/>
</dbReference>
<reference evidence="1" key="1">
    <citation type="submission" date="2022-01" db="EMBL/GenBank/DDBJ databases">
        <title>Pseudomonas sp. nov. isolated from Antarctic regolith.</title>
        <authorList>
            <person name="Novakova D."/>
            <person name="Sedlar K."/>
        </authorList>
    </citation>
    <scope>NUCLEOTIDE SEQUENCE</scope>
    <source>
        <strain evidence="1">P2647</strain>
    </source>
</reference>
<comment type="caution">
    <text evidence="1">The sequence shown here is derived from an EMBL/GenBank/DDBJ whole genome shotgun (WGS) entry which is preliminary data.</text>
</comment>
<evidence type="ECO:0000313" key="2">
    <source>
        <dbReference type="Proteomes" id="UP001162905"/>
    </source>
</evidence>
<dbReference type="EMBL" id="JAKJXH010000003">
    <property type="protein sequence ID" value="MCF7541399.1"/>
    <property type="molecule type" value="Genomic_DNA"/>
</dbReference>
<evidence type="ECO:0000313" key="1">
    <source>
        <dbReference type="EMBL" id="MCF7541399.1"/>
    </source>
</evidence>
<gene>
    <name evidence="1" type="ORF">L4G47_04090</name>
</gene>
<protein>
    <submittedName>
        <fullName evidence="1">Uncharacterized protein</fullName>
    </submittedName>
</protein>
<accession>A0ABS9I2J2</accession>
<name>A0ABS9I2J2_9PSED</name>